<accession>A0A7W8X0Q1</accession>
<organism evidence="1 2">
    <name type="scientific">Neomicrococcus aestuarii</name>
    <dbReference type="NCBI Taxonomy" id="556325"/>
    <lineage>
        <taxon>Bacteria</taxon>
        <taxon>Bacillati</taxon>
        <taxon>Actinomycetota</taxon>
        <taxon>Actinomycetes</taxon>
        <taxon>Micrococcales</taxon>
        <taxon>Micrococcaceae</taxon>
        <taxon>Neomicrococcus</taxon>
    </lineage>
</organism>
<dbReference type="AlphaFoldDB" id="A0A7W8X0Q1"/>
<evidence type="ECO:0008006" key="3">
    <source>
        <dbReference type="Google" id="ProtNLM"/>
    </source>
</evidence>
<evidence type="ECO:0000313" key="1">
    <source>
        <dbReference type="EMBL" id="MBB5513650.1"/>
    </source>
</evidence>
<dbReference type="OrthoDB" id="3631934at2"/>
<dbReference type="RefSeq" id="WP_157103312.1">
    <property type="nucleotide sequence ID" value="NZ_BAAARH010000008.1"/>
</dbReference>
<proteinExistence type="predicted"/>
<sequence>MTSPTPAAARLLKHGAVGQRWVVRFALSEDDDAAHLGHSLSDALGLLTALSEDAVEIETRSGLVRVELSAVRLAKPVPPPRKPRRLAES</sequence>
<comment type="caution">
    <text evidence="1">The sequence shown here is derived from an EMBL/GenBank/DDBJ whole genome shotgun (WGS) entry which is preliminary data.</text>
</comment>
<reference evidence="1 2" key="1">
    <citation type="submission" date="2020-08" db="EMBL/GenBank/DDBJ databases">
        <title>Sequencing the genomes of 1000 actinobacteria strains.</title>
        <authorList>
            <person name="Klenk H.-P."/>
        </authorList>
    </citation>
    <scope>NUCLEOTIDE SEQUENCE [LARGE SCALE GENOMIC DNA]</scope>
    <source>
        <strain evidence="1 2">DSM 105783</strain>
    </source>
</reference>
<protein>
    <recommendedName>
        <fullName evidence="3">Ferrous iron transport protein A</fullName>
    </recommendedName>
</protein>
<dbReference type="EMBL" id="JACHDR010000001">
    <property type="protein sequence ID" value="MBB5513650.1"/>
    <property type="molecule type" value="Genomic_DNA"/>
</dbReference>
<evidence type="ECO:0000313" key="2">
    <source>
        <dbReference type="Proteomes" id="UP000580797"/>
    </source>
</evidence>
<dbReference type="Proteomes" id="UP000580797">
    <property type="component" value="Unassembled WGS sequence"/>
</dbReference>
<name>A0A7W8X0Q1_9MICC</name>
<gene>
    <name evidence="1" type="ORF">HD598_002337</name>
</gene>